<keyword evidence="1" id="KW-1133">Transmembrane helix</keyword>
<feature type="transmembrane region" description="Helical" evidence="1">
    <location>
        <begin position="12"/>
        <end position="29"/>
    </location>
</feature>
<proteinExistence type="predicted"/>
<reference evidence="2" key="1">
    <citation type="journal article" date="2021" name="Proc. Natl. Acad. Sci. U.S.A.">
        <title>A Catalog of Tens of Thousands of Viruses from Human Metagenomes Reveals Hidden Associations with Chronic Diseases.</title>
        <authorList>
            <person name="Tisza M.J."/>
            <person name="Buck C.B."/>
        </authorList>
    </citation>
    <scope>NUCLEOTIDE SEQUENCE</scope>
    <source>
        <strain evidence="2">CtXwe21</strain>
    </source>
</reference>
<evidence type="ECO:0000313" key="2">
    <source>
        <dbReference type="EMBL" id="DAE11841.1"/>
    </source>
</evidence>
<feature type="transmembrane region" description="Helical" evidence="1">
    <location>
        <begin position="35"/>
        <end position="53"/>
    </location>
</feature>
<sequence>MGSSPKRITARDYRNVTPFFLLSAYYVIINDLYEQTRFYICFILVHYISLYFMKCATNVIPLCDTKSFKL</sequence>
<organism evidence="2">
    <name type="scientific">Myoviridae sp. ctXwe21</name>
    <dbReference type="NCBI Taxonomy" id="2825123"/>
    <lineage>
        <taxon>Viruses</taxon>
        <taxon>Duplodnaviria</taxon>
        <taxon>Heunggongvirae</taxon>
        <taxon>Uroviricota</taxon>
        <taxon>Caudoviricetes</taxon>
    </lineage>
</organism>
<name>A0A8S5PZ00_9CAUD</name>
<evidence type="ECO:0000256" key="1">
    <source>
        <dbReference type="SAM" id="Phobius"/>
    </source>
</evidence>
<keyword evidence="1" id="KW-0812">Transmembrane</keyword>
<protein>
    <submittedName>
        <fullName evidence="2">Uncharacterized protein</fullName>
    </submittedName>
</protein>
<accession>A0A8S5PZ00</accession>
<keyword evidence="1" id="KW-0472">Membrane</keyword>
<dbReference type="EMBL" id="BK015537">
    <property type="protein sequence ID" value="DAE11841.1"/>
    <property type="molecule type" value="Genomic_DNA"/>
</dbReference>